<proteinExistence type="predicted"/>
<keyword evidence="2" id="KW-1185">Reference proteome</keyword>
<dbReference type="RefSeq" id="XP_022496660.1">
    <property type="nucleotide sequence ID" value="XM_022647386.1"/>
</dbReference>
<organism evidence="1 2">
    <name type="scientific">Fonsecaea nubica</name>
    <dbReference type="NCBI Taxonomy" id="856822"/>
    <lineage>
        <taxon>Eukaryota</taxon>
        <taxon>Fungi</taxon>
        <taxon>Dikarya</taxon>
        <taxon>Ascomycota</taxon>
        <taxon>Pezizomycotina</taxon>
        <taxon>Eurotiomycetes</taxon>
        <taxon>Chaetothyriomycetidae</taxon>
        <taxon>Chaetothyriales</taxon>
        <taxon>Herpotrichiellaceae</taxon>
        <taxon>Fonsecaea</taxon>
    </lineage>
</organism>
<dbReference type="AlphaFoldDB" id="A0A178CID3"/>
<evidence type="ECO:0000313" key="2">
    <source>
        <dbReference type="Proteomes" id="UP000185904"/>
    </source>
</evidence>
<protein>
    <submittedName>
        <fullName evidence="1">Uncharacterized protein</fullName>
    </submittedName>
</protein>
<evidence type="ECO:0000313" key="1">
    <source>
        <dbReference type="EMBL" id="OAL29730.1"/>
    </source>
</evidence>
<comment type="caution">
    <text evidence="1">The sequence shown here is derived from an EMBL/GenBank/DDBJ whole genome shotgun (WGS) entry which is preliminary data.</text>
</comment>
<dbReference type="Proteomes" id="UP000185904">
    <property type="component" value="Unassembled WGS sequence"/>
</dbReference>
<reference evidence="1 2" key="1">
    <citation type="submission" date="2016-03" db="EMBL/GenBank/DDBJ databases">
        <title>The draft genome sequence of Fonsecaea nubica causative agent of cutaneous subcutaneous infection in human host.</title>
        <authorList>
            <person name="Costa F."/>
            <person name="Sybren D.H."/>
            <person name="Raittz R.T."/>
            <person name="Weiss V.A."/>
            <person name="Leao A.C."/>
            <person name="Gomes R."/>
            <person name="De Souza E.M."/>
            <person name="Pedrosa F.O."/>
            <person name="Steffens M.B."/>
            <person name="Bombassaro A."/>
            <person name="Tadra-Sfeir M.Z."/>
            <person name="Moreno L.F."/>
            <person name="Najafzadeh M.J."/>
            <person name="Felipe M.S."/>
            <person name="Teixeira M."/>
            <person name="Sun J."/>
            <person name="Xi L."/>
            <person name="Castro M.A."/>
            <person name="Vicente V.A."/>
        </authorList>
    </citation>
    <scope>NUCLEOTIDE SEQUENCE [LARGE SCALE GENOMIC DNA]</scope>
    <source>
        <strain evidence="1 2">CBS 269.64</strain>
    </source>
</reference>
<gene>
    <name evidence="1" type="ORF">AYO20_09114</name>
</gene>
<dbReference type="GeneID" id="34592514"/>
<name>A0A178CID3_9EURO</name>
<sequence>MSSLAELLSAQPLFDEDGDCIEEDEEVEPEYVDLEESRMEERYATTNVNMERSSDSIEERGVKQIPFRAPTTATFPPPFHISSWDRARANHAQCPRSKRPDIPDGMKALLDLALDEGKELLVQLKLGLNDAQHHIFKTLAVRVRREYAAVHPKSKWADINVSWGALPVRAKADVRRMMLNLCIEANLFPPTTKRTVIAAGIEHRIHMVRRTWQDTKKRSPKRSSD</sequence>
<dbReference type="EMBL" id="LVCJ01000080">
    <property type="protein sequence ID" value="OAL29730.1"/>
    <property type="molecule type" value="Genomic_DNA"/>
</dbReference>
<accession>A0A178CID3</accession>